<feature type="region of interest" description="Disordered" evidence="2">
    <location>
        <begin position="1"/>
        <end position="40"/>
    </location>
</feature>
<dbReference type="EMBL" id="SMKI01000420">
    <property type="protein sequence ID" value="TDC67490.1"/>
    <property type="molecule type" value="Genomic_DNA"/>
</dbReference>
<keyword evidence="5" id="KW-1185">Reference proteome</keyword>
<comment type="similarity">
    <text evidence="1">Belongs to the DprA/Smf family.</text>
</comment>
<dbReference type="InterPro" id="IPR057666">
    <property type="entry name" value="DrpA_SLOG"/>
</dbReference>
<sequence length="435" mass="45304">MDGGGPGRPRPAHRGGRGRGARAAHRGAARRRRRGEPAVTAGRVAPAVPRPVTGECRLARAALTRLAEPGDEQVGRWLAEFGPEEVWRAVRAGDRLPGASRDRWAGLRLRARRVDPGRDLAAVAALGGRFLCPGDREWPSQLGDLGAAGPVGLWVRGPCSLRFTALRSVALVGSRACSDYGAHVATEFAGALAERGWAVVSGAAYGVDGAAHRGALAVGGTTVAVLACGVDVGYPAAHRELLDRIAGGGLLVAELPPGEHPTRPRFVERNRLIAALTRGTVVVEAARRSGSLVTARHASRLGRRLMAVPGPVTSSLSAGAHRLIREAAVLVSDAAEVIELVGDMGELPPEEVSPAVPRELLAPESGRVLEALPAWGALGAEEIARRACTGEPSALARLRELSCLGFVERVGERWQLSRPGGRHADGGDPPGCGGT</sequence>
<evidence type="ECO:0000313" key="5">
    <source>
        <dbReference type="Proteomes" id="UP000295345"/>
    </source>
</evidence>
<dbReference type="GO" id="GO:0009294">
    <property type="term" value="P:DNA-mediated transformation"/>
    <property type="evidence" value="ECO:0007669"/>
    <property type="project" value="InterPro"/>
</dbReference>
<protein>
    <submittedName>
        <fullName evidence="4">DNA-protecting protein DprA</fullName>
    </submittedName>
</protein>
<proteinExistence type="inferred from homology"/>
<organism evidence="4 5">
    <name type="scientific">Streptomyces hainanensis</name>
    <dbReference type="NCBI Taxonomy" id="402648"/>
    <lineage>
        <taxon>Bacteria</taxon>
        <taxon>Bacillati</taxon>
        <taxon>Actinomycetota</taxon>
        <taxon>Actinomycetes</taxon>
        <taxon>Kitasatosporales</taxon>
        <taxon>Streptomycetaceae</taxon>
        <taxon>Streptomyces</taxon>
    </lineage>
</organism>
<dbReference type="Pfam" id="PF02481">
    <property type="entry name" value="DNA_processg_A"/>
    <property type="match status" value="1"/>
</dbReference>
<accession>A0A4R4STR8</accession>
<dbReference type="Proteomes" id="UP000295345">
    <property type="component" value="Unassembled WGS sequence"/>
</dbReference>
<reference evidence="4 5" key="1">
    <citation type="submission" date="2019-03" db="EMBL/GenBank/DDBJ databases">
        <title>Draft genome sequences of novel Actinobacteria.</title>
        <authorList>
            <person name="Sahin N."/>
            <person name="Ay H."/>
            <person name="Saygin H."/>
        </authorList>
    </citation>
    <scope>NUCLEOTIDE SEQUENCE [LARGE SCALE GENOMIC DNA]</scope>
    <source>
        <strain evidence="4 5">DSM 41900</strain>
    </source>
</reference>
<evidence type="ECO:0000256" key="2">
    <source>
        <dbReference type="SAM" id="MobiDB-lite"/>
    </source>
</evidence>
<comment type="caution">
    <text evidence="4">The sequence shown here is derived from an EMBL/GenBank/DDBJ whole genome shotgun (WGS) entry which is preliminary data.</text>
</comment>
<evidence type="ECO:0000313" key="4">
    <source>
        <dbReference type="EMBL" id="TDC67490.1"/>
    </source>
</evidence>
<dbReference type="SUPFAM" id="SSF102405">
    <property type="entry name" value="MCP/YpsA-like"/>
    <property type="match status" value="1"/>
</dbReference>
<evidence type="ECO:0000259" key="3">
    <source>
        <dbReference type="Pfam" id="PF02481"/>
    </source>
</evidence>
<feature type="domain" description="Smf/DprA SLOG" evidence="3">
    <location>
        <begin position="130"/>
        <end position="340"/>
    </location>
</feature>
<dbReference type="OrthoDB" id="9785707at2"/>
<gene>
    <name evidence="4" type="primary">dprA</name>
    <name evidence="4" type="ORF">E1283_28825</name>
</gene>
<dbReference type="PANTHER" id="PTHR43022">
    <property type="entry name" value="PROTEIN SMF"/>
    <property type="match status" value="1"/>
</dbReference>
<evidence type="ECO:0000256" key="1">
    <source>
        <dbReference type="ARBA" id="ARBA00006525"/>
    </source>
</evidence>
<dbReference type="PANTHER" id="PTHR43022:SF1">
    <property type="entry name" value="PROTEIN SMF"/>
    <property type="match status" value="1"/>
</dbReference>
<dbReference type="Gene3D" id="3.40.50.450">
    <property type="match status" value="1"/>
</dbReference>
<dbReference type="AlphaFoldDB" id="A0A4R4STR8"/>
<dbReference type="InterPro" id="IPR003488">
    <property type="entry name" value="DprA"/>
</dbReference>
<feature type="compositionally biased region" description="Basic residues" evidence="2">
    <location>
        <begin position="10"/>
        <end position="34"/>
    </location>
</feature>
<dbReference type="NCBIfam" id="TIGR00732">
    <property type="entry name" value="dprA"/>
    <property type="match status" value="1"/>
</dbReference>
<name>A0A4R4STR8_9ACTN</name>